<dbReference type="GeneID" id="14875181"/>
<evidence type="ECO:0000313" key="2">
    <source>
        <dbReference type="EMBL" id="EGG23218.1"/>
    </source>
</evidence>
<dbReference type="InterPro" id="IPR050281">
    <property type="entry name" value="Flavin_monoamine_oxidase"/>
</dbReference>
<feature type="domain" description="Amine oxidase" evidence="1">
    <location>
        <begin position="14"/>
        <end position="404"/>
    </location>
</feature>
<dbReference type="OMA" id="PGMSVHA"/>
<protein>
    <submittedName>
        <fullName evidence="2">Amino oxidase</fullName>
    </submittedName>
</protein>
<dbReference type="AlphaFoldDB" id="F4PKZ6"/>
<dbReference type="InterPro" id="IPR002937">
    <property type="entry name" value="Amino_oxidase"/>
</dbReference>
<evidence type="ECO:0000313" key="3">
    <source>
        <dbReference type="Proteomes" id="UP000007797"/>
    </source>
</evidence>
<dbReference type="PANTHER" id="PTHR10742">
    <property type="entry name" value="FLAVIN MONOAMINE OXIDASE"/>
    <property type="match status" value="1"/>
</dbReference>
<dbReference type="Proteomes" id="UP000007797">
    <property type="component" value="Unassembled WGS sequence"/>
</dbReference>
<dbReference type="Gene3D" id="3.50.50.60">
    <property type="entry name" value="FAD/NAD(P)-binding domain"/>
    <property type="match status" value="1"/>
</dbReference>
<dbReference type="InterPro" id="IPR036188">
    <property type="entry name" value="FAD/NAD-bd_sf"/>
</dbReference>
<reference evidence="3" key="1">
    <citation type="journal article" date="2011" name="Genome Res.">
        <title>Phylogeny-wide analysis of social amoeba genomes highlights ancient origins for complex intercellular communication.</title>
        <authorList>
            <person name="Heidel A.J."/>
            <person name="Lawal H.M."/>
            <person name="Felder M."/>
            <person name="Schilde C."/>
            <person name="Helps N.R."/>
            <person name="Tunggal B."/>
            <person name="Rivero F."/>
            <person name="John U."/>
            <person name="Schleicher M."/>
            <person name="Eichinger L."/>
            <person name="Platzer M."/>
            <person name="Noegel A.A."/>
            <person name="Schaap P."/>
            <person name="Gloeckner G."/>
        </authorList>
    </citation>
    <scope>NUCLEOTIDE SEQUENCE [LARGE SCALE GENOMIC DNA]</scope>
    <source>
        <strain evidence="3">SH3</strain>
    </source>
</reference>
<sequence length="425" mass="47676">MGKIYDTLIIGSGVSGLYSAKLLKEKGFRVAVLEADSIVGGRTRQNTTFTQWPVELGGEMIHGQDTLYYELAKQNGWEIFEVFEEDLFTSKRKSTYFYLGRERKLVGPDQVDKDMEKLFGELTSLSEVPNPPKNENLLQHLVSRGVPFRMLGLADAVYSKTWGTNLDRIGLKQAGIEDKKYHKIPKNFKLQGSSKVLVEWLSNGLDIHTNSKVVMIDSSNQDSLTRVELQNGETILAKKVIVTVPLAILKRGDIKFEPSLPKEKQEAIRIMQMDGGMKIIAKFSHKFWTHTTRVSPGTNVELVLCGDSTVPQIWMDGAPCRHVPKGEQPEYVCVGFITGDQAISFAALSEKQQIRVFLEQLDAMFGDVTNQFTPASKCYISHIVFDWQKQPFVSGAYAFPCTIPKDSFIDSSPNIILSNVIIQNI</sequence>
<dbReference type="Pfam" id="PF01593">
    <property type="entry name" value="Amino_oxidase"/>
    <property type="match status" value="1"/>
</dbReference>
<dbReference type="RefSeq" id="XP_004361069.1">
    <property type="nucleotide sequence ID" value="XM_004361012.1"/>
</dbReference>
<dbReference type="OrthoDB" id="16089at2759"/>
<evidence type="ECO:0000259" key="1">
    <source>
        <dbReference type="Pfam" id="PF01593"/>
    </source>
</evidence>
<dbReference type="EMBL" id="GL883008">
    <property type="protein sequence ID" value="EGG23218.1"/>
    <property type="molecule type" value="Genomic_DNA"/>
</dbReference>
<dbReference type="GO" id="GO:0016491">
    <property type="term" value="F:oxidoreductase activity"/>
    <property type="evidence" value="ECO:0007669"/>
    <property type="project" value="InterPro"/>
</dbReference>
<name>F4PKZ6_CACFS</name>
<dbReference type="SUPFAM" id="SSF51905">
    <property type="entry name" value="FAD/NAD(P)-binding domain"/>
    <property type="match status" value="1"/>
</dbReference>
<organism evidence="2 3">
    <name type="scientific">Cavenderia fasciculata</name>
    <name type="common">Slime mold</name>
    <name type="synonym">Dictyostelium fasciculatum</name>
    <dbReference type="NCBI Taxonomy" id="261658"/>
    <lineage>
        <taxon>Eukaryota</taxon>
        <taxon>Amoebozoa</taxon>
        <taxon>Evosea</taxon>
        <taxon>Eumycetozoa</taxon>
        <taxon>Dictyostelia</taxon>
        <taxon>Acytosteliales</taxon>
        <taxon>Cavenderiaceae</taxon>
        <taxon>Cavenderia</taxon>
    </lineage>
</organism>
<dbReference type="STRING" id="1054147.F4PKZ6"/>
<dbReference type="KEGG" id="dfa:DFA_05350"/>
<proteinExistence type="predicted"/>
<keyword evidence="3" id="KW-1185">Reference proteome</keyword>
<gene>
    <name evidence="2" type="ORF">DFA_05350</name>
</gene>
<dbReference type="SUPFAM" id="SSF54373">
    <property type="entry name" value="FAD-linked reductases, C-terminal domain"/>
    <property type="match status" value="1"/>
</dbReference>
<accession>F4PKZ6</accession>
<dbReference type="PANTHER" id="PTHR10742:SF418">
    <property type="entry name" value="AMINE OXIDASE DOMAIN-CONTAINING PROTEIN"/>
    <property type="match status" value="1"/>
</dbReference>